<dbReference type="EMBL" id="JARYMX010000008">
    <property type="protein sequence ID" value="KAJ9537808.1"/>
    <property type="molecule type" value="Genomic_DNA"/>
</dbReference>
<evidence type="ECO:0000259" key="6">
    <source>
        <dbReference type="PROSITE" id="PS51471"/>
    </source>
</evidence>
<dbReference type="InterPro" id="IPR027443">
    <property type="entry name" value="IPNS-like_sf"/>
</dbReference>
<reference evidence="7" key="1">
    <citation type="submission" date="2023-03" db="EMBL/GenBank/DDBJ databases">
        <title>Chromosome-scale reference genome and RAD-based genetic map of yellow starthistle (Centaurea solstitialis) reveal putative structural variation and QTLs associated with invader traits.</title>
        <authorList>
            <person name="Reatini B."/>
            <person name="Cang F.A."/>
            <person name="Jiang Q."/>
            <person name="Mckibben M.T.W."/>
            <person name="Barker M.S."/>
            <person name="Rieseberg L.H."/>
            <person name="Dlugosch K.M."/>
        </authorList>
    </citation>
    <scope>NUCLEOTIDE SEQUENCE</scope>
    <source>
        <strain evidence="7">CAN-66</strain>
        <tissue evidence="7">Leaf</tissue>
    </source>
</reference>
<dbReference type="AlphaFoldDB" id="A0AA38S8N7"/>
<dbReference type="PRINTS" id="PR00682">
    <property type="entry name" value="IPNSYNTHASE"/>
</dbReference>
<gene>
    <name evidence="7" type="ORF">OSB04_030541</name>
</gene>
<dbReference type="GO" id="GO:0051213">
    <property type="term" value="F:dioxygenase activity"/>
    <property type="evidence" value="ECO:0007669"/>
    <property type="project" value="UniProtKB-ARBA"/>
</dbReference>
<feature type="domain" description="Fe2OG dioxygenase" evidence="6">
    <location>
        <begin position="196"/>
        <end position="297"/>
    </location>
</feature>
<keyword evidence="8" id="KW-1185">Reference proteome</keyword>
<dbReference type="Pfam" id="PF14226">
    <property type="entry name" value="DIOX_N"/>
    <property type="match status" value="2"/>
</dbReference>
<evidence type="ECO:0000256" key="2">
    <source>
        <dbReference type="ARBA" id="ARBA00022723"/>
    </source>
</evidence>
<dbReference type="InterPro" id="IPR005123">
    <property type="entry name" value="Oxoglu/Fe-dep_dioxygenase_dom"/>
</dbReference>
<evidence type="ECO:0000256" key="1">
    <source>
        <dbReference type="ARBA" id="ARBA00008056"/>
    </source>
</evidence>
<dbReference type="SUPFAM" id="SSF51197">
    <property type="entry name" value="Clavaminate synthase-like"/>
    <property type="match status" value="2"/>
</dbReference>
<keyword evidence="2" id="KW-0479">Metal-binding</keyword>
<protein>
    <recommendedName>
        <fullName evidence="6">Fe2OG dioxygenase domain-containing protein</fullName>
    </recommendedName>
</protein>
<dbReference type="PANTHER" id="PTHR10209">
    <property type="entry name" value="OXIDOREDUCTASE, 2OG-FE II OXYGENASE FAMILY PROTEIN"/>
    <property type="match status" value="1"/>
</dbReference>
<dbReference type="GO" id="GO:0016705">
    <property type="term" value="F:oxidoreductase activity, acting on paired donors, with incorporation or reduction of molecular oxygen"/>
    <property type="evidence" value="ECO:0007669"/>
    <property type="project" value="UniProtKB-ARBA"/>
</dbReference>
<name>A0AA38S8N7_9ASTR</name>
<evidence type="ECO:0000256" key="3">
    <source>
        <dbReference type="ARBA" id="ARBA00023002"/>
    </source>
</evidence>
<dbReference type="InterPro" id="IPR026992">
    <property type="entry name" value="DIOX_N"/>
</dbReference>
<keyword evidence="4" id="KW-0408">Iron</keyword>
<dbReference type="InterPro" id="IPR044861">
    <property type="entry name" value="IPNS-like_FE2OG_OXY"/>
</dbReference>
<comment type="similarity">
    <text evidence="1">Belongs to the iron/ascorbate-dependent oxidoreductase family.</text>
</comment>
<evidence type="ECO:0000256" key="4">
    <source>
        <dbReference type="ARBA" id="ARBA00023004"/>
    </source>
</evidence>
<evidence type="ECO:0000313" key="7">
    <source>
        <dbReference type="EMBL" id="KAJ9537808.1"/>
    </source>
</evidence>
<proteinExistence type="inferred from homology"/>
<dbReference type="FunFam" id="2.60.120.330:FF:000012">
    <property type="entry name" value="Gibberellin 20 oxidase 1"/>
    <property type="match status" value="2"/>
</dbReference>
<keyword evidence="3" id="KW-0560">Oxidoreductase</keyword>
<dbReference type="Gene3D" id="2.60.120.330">
    <property type="entry name" value="B-lactam Antibiotic, Isopenicillin N Synthase, Chain"/>
    <property type="match status" value="2"/>
</dbReference>
<feature type="domain" description="Fe2OG dioxygenase" evidence="6">
    <location>
        <begin position="575"/>
        <end position="676"/>
    </location>
</feature>
<organism evidence="7 8">
    <name type="scientific">Centaurea solstitialis</name>
    <name type="common">yellow star-thistle</name>
    <dbReference type="NCBI Taxonomy" id="347529"/>
    <lineage>
        <taxon>Eukaryota</taxon>
        <taxon>Viridiplantae</taxon>
        <taxon>Streptophyta</taxon>
        <taxon>Embryophyta</taxon>
        <taxon>Tracheophyta</taxon>
        <taxon>Spermatophyta</taxon>
        <taxon>Magnoliopsida</taxon>
        <taxon>eudicotyledons</taxon>
        <taxon>Gunneridae</taxon>
        <taxon>Pentapetalae</taxon>
        <taxon>asterids</taxon>
        <taxon>campanulids</taxon>
        <taxon>Asterales</taxon>
        <taxon>Asteraceae</taxon>
        <taxon>Carduoideae</taxon>
        <taxon>Cardueae</taxon>
        <taxon>Centaureinae</taxon>
        <taxon>Centaurea</taxon>
    </lineage>
</organism>
<dbReference type="Proteomes" id="UP001172457">
    <property type="component" value="Chromosome 8"/>
</dbReference>
<dbReference type="Pfam" id="PF03171">
    <property type="entry name" value="2OG-FeII_Oxy"/>
    <property type="match status" value="2"/>
</dbReference>
<dbReference type="GO" id="GO:0046872">
    <property type="term" value="F:metal ion binding"/>
    <property type="evidence" value="ECO:0007669"/>
    <property type="project" value="UniProtKB-KW"/>
</dbReference>
<evidence type="ECO:0000313" key="8">
    <source>
        <dbReference type="Proteomes" id="UP001172457"/>
    </source>
</evidence>
<dbReference type="PROSITE" id="PS51471">
    <property type="entry name" value="FE2OG_OXY"/>
    <property type="match status" value="2"/>
</dbReference>
<comment type="caution">
    <text evidence="7">The sequence shown here is derived from an EMBL/GenBank/DDBJ whole genome shotgun (WGS) entry which is preliminary data.</text>
</comment>
<sequence>MGEVDPTFIQDPQHRPKLVVTEARGIPQIDLTPLIDPSSPATAVEDLVDQVRDACRDWGFFQVFNHGIPLQSRERLMAAAKRFFDQPLEEKRKVRRDEANPQGYYDTEHTKNVRDWKEVFDITVEVPTVMYASPEPDDQQTTHYINQWPDHPPELREACEEYVKDVQKLSYKLLELISLSLNLPANRFEPFFSKDQTSFIRLNHYPPCPAPDLALGVGRHKDALALTILAQDDVGGLEVKRKTDGEWIFVNPTPNTFIINVGDLIQVWSNDRYESVEHRVMVNSARERFSIPFFLSPAHYTMVEPLAELIDEHNPAKYKSYNWGKFFATRKRSNFKKLNSTFINKFKHKTSSHHLLNPSLSDPKNPSIIHSAIHHHSAMGELDPTFIQEPQHRPKPAVIQAHGIPQIDLSPLLDSTSANANSIEDLVAEVCDACKNWGFFQVINHGVPIESRERLMSATKRFFDQTTEEKRKVRRDEANPFGYYDTEHTKNVRDWKEVFDFTVEVPTTMPTSHEPDDERTIEYPNQWPQHPPELREVCEEYVKEVQKLSFKLLELISLSLNLPANRLEPFFSKDQTTFVRLNHYPPCLAPDLALGVGRHKDAGALTILAQDDVGGLEVKRKTDGEWIFVKPTPNAFIINVGDIIQVWSNDAYESVEHRVRVNSTRERFSVPFFVNPAHYTVVEPLAEMTNERNPAKYKAYNWGKFFVTRKLSNFKKLDVENIQIYHFKKPKELKIDDVVSRVENLVV</sequence>
<evidence type="ECO:0000256" key="5">
    <source>
        <dbReference type="SAM" id="MobiDB-lite"/>
    </source>
</evidence>
<feature type="region of interest" description="Disordered" evidence="5">
    <location>
        <begin position="507"/>
        <end position="528"/>
    </location>
</feature>
<accession>A0AA38S8N7</accession>
<dbReference type="PANTHER" id="PTHR10209:SF885">
    <property type="entry name" value="2OG-FE(II) OXYGENASE FAMILY, PUTATIVE (AFU_ORTHOLOGUE AFUA_2G00750)-RELATED"/>
    <property type="match status" value="1"/>
</dbReference>